<dbReference type="Proteomes" id="UP000815325">
    <property type="component" value="Unassembled WGS sequence"/>
</dbReference>
<evidence type="ECO:0000313" key="2">
    <source>
        <dbReference type="EMBL" id="KAF5831826.1"/>
    </source>
</evidence>
<proteinExistence type="predicted"/>
<accession>A0ABQ7GB35</accession>
<organism evidence="2 3">
    <name type="scientific">Dunaliella salina</name>
    <name type="common">Green alga</name>
    <name type="synonym">Protococcus salinus</name>
    <dbReference type="NCBI Taxonomy" id="3046"/>
    <lineage>
        <taxon>Eukaryota</taxon>
        <taxon>Viridiplantae</taxon>
        <taxon>Chlorophyta</taxon>
        <taxon>core chlorophytes</taxon>
        <taxon>Chlorophyceae</taxon>
        <taxon>CS clade</taxon>
        <taxon>Chlamydomonadales</taxon>
        <taxon>Dunaliellaceae</taxon>
        <taxon>Dunaliella</taxon>
    </lineage>
</organism>
<comment type="caution">
    <text evidence="2">The sequence shown here is derived from an EMBL/GenBank/DDBJ whole genome shotgun (WGS) entry which is preliminary data.</text>
</comment>
<reference evidence="2" key="1">
    <citation type="submission" date="2017-08" db="EMBL/GenBank/DDBJ databases">
        <authorList>
            <person name="Polle J.E."/>
            <person name="Barry K."/>
            <person name="Cushman J."/>
            <person name="Schmutz J."/>
            <person name="Tran D."/>
            <person name="Hathwaick L.T."/>
            <person name="Yim W.C."/>
            <person name="Jenkins J."/>
            <person name="Mckie-Krisberg Z.M."/>
            <person name="Prochnik S."/>
            <person name="Lindquist E."/>
            <person name="Dockter R.B."/>
            <person name="Adam C."/>
            <person name="Molina H."/>
            <person name="Bunkerborg J."/>
            <person name="Jin E."/>
            <person name="Buchheim M."/>
            <person name="Magnuson J."/>
        </authorList>
    </citation>
    <scope>NUCLEOTIDE SEQUENCE</scope>
    <source>
        <strain evidence="2">CCAP 19/18</strain>
    </source>
</reference>
<evidence type="ECO:0000313" key="3">
    <source>
        <dbReference type="Proteomes" id="UP000815325"/>
    </source>
</evidence>
<dbReference type="EMBL" id="MU069918">
    <property type="protein sequence ID" value="KAF5831826.1"/>
    <property type="molecule type" value="Genomic_DNA"/>
</dbReference>
<evidence type="ECO:0000256" key="1">
    <source>
        <dbReference type="SAM" id="MobiDB-lite"/>
    </source>
</evidence>
<protein>
    <recommendedName>
        <fullName evidence="4">Encoded protein</fullName>
    </recommendedName>
</protein>
<feature type="region of interest" description="Disordered" evidence="1">
    <location>
        <begin position="1"/>
        <end position="22"/>
    </location>
</feature>
<evidence type="ECO:0008006" key="4">
    <source>
        <dbReference type="Google" id="ProtNLM"/>
    </source>
</evidence>
<sequence length="120" mass="13428">MLNLNHLLSSPPPTHTHKHTHMRTHGGLFAQSRIGCMHPLCGRQGSPQGFSLRHIEKEKRCKGYDCQKYCAHSGKLFCLASAQGFPQSGAASLRQHNRDYVSLNGNCFFCWHFDCGNIAC</sequence>
<gene>
    <name evidence="2" type="ORF">DUNSADRAFT_12538</name>
</gene>
<name>A0ABQ7GB35_DUNSA</name>
<keyword evidence="3" id="KW-1185">Reference proteome</keyword>